<sequence>MGLENHTSIKKQSTHTSQQAYSKKRDIKEEVHN</sequence>
<name>A0A834W6H3_9FABA</name>
<keyword evidence="3" id="KW-1185">Reference proteome</keyword>
<proteinExistence type="predicted"/>
<evidence type="ECO:0000313" key="2">
    <source>
        <dbReference type="EMBL" id="KAF7807666.1"/>
    </source>
</evidence>
<dbReference type="Proteomes" id="UP000634136">
    <property type="component" value="Unassembled WGS sequence"/>
</dbReference>
<reference evidence="2" key="1">
    <citation type="submission" date="2020-09" db="EMBL/GenBank/DDBJ databases">
        <title>Genome-Enabled Discovery of Anthraquinone Biosynthesis in Senna tora.</title>
        <authorList>
            <person name="Kang S.-H."/>
            <person name="Pandey R.P."/>
            <person name="Lee C.-M."/>
            <person name="Sim J.-S."/>
            <person name="Jeong J.-T."/>
            <person name="Choi B.-S."/>
            <person name="Jung M."/>
            <person name="Ginzburg D."/>
            <person name="Zhao K."/>
            <person name="Won S.Y."/>
            <person name="Oh T.-J."/>
            <person name="Yu Y."/>
            <person name="Kim N.-H."/>
            <person name="Lee O.R."/>
            <person name="Lee T.-H."/>
            <person name="Bashyal P."/>
            <person name="Kim T.-S."/>
            <person name="Lee W.-H."/>
            <person name="Kawkins C."/>
            <person name="Kim C.-K."/>
            <person name="Kim J.S."/>
            <person name="Ahn B.O."/>
            <person name="Rhee S.Y."/>
            <person name="Sohng J.K."/>
        </authorList>
    </citation>
    <scope>NUCLEOTIDE SEQUENCE</scope>
    <source>
        <tissue evidence="2">Leaf</tissue>
    </source>
</reference>
<feature type="compositionally biased region" description="Basic and acidic residues" evidence="1">
    <location>
        <begin position="23"/>
        <end position="33"/>
    </location>
</feature>
<dbReference type="EMBL" id="JAAIUW010000012">
    <property type="protein sequence ID" value="KAF7807666.1"/>
    <property type="molecule type" value="Genomic_DNA"/>
</dbReference>
<protein>
    <submittedName>
        <fullName evidence="2">Uncharacterized protein</fullName>
    </submittedName>
</protein>
<organism evidence="2 3">
    <name type="scientific">Senna tora</name>
    <dbReference type="NCBI Taxonomy" id="362788"/>
    <lineage>
        <taxon>Eukaryota</taxon>
        <taxon>Viridiplantae</taxon>
        <taxon>Streptophyta</taxon>
        <taxon>Embryophyta</taxon>
        <taxon>Tracheophyta</taxon>
        <taxon>Spermatophyta</taxon>
        <taxon>Magnoliopsida</taxon>
        <taxon>eudicotyledons</taxon>
        <taxon>Gunneridae</taxon>
        <taxon>Pentapetalae</taxon>
        <taxon>rosids</taxon>
        <taxon>fabids</taxon>
        <taxon>Fabales</taxon>
        <taxon>Fabaceae</taxon>
        <taxon>Caesalpinioideae</taxon>
        <taxon>Cassia clade</taxon>
        <taxon>Senna</taxon>
    </lineage>
</organism>
<gene>
    <name evidence="2" type="ORF">G2W53_039827</name>
</gene>
<comment type="caution">
    <text evidence="2">The sequence shown here is derived from an EMBL/GenBank/DDBJ whole genome shotgun (WGS) entry which is preliminary data.</text>
</comment>
<feature type="region of interest" description="Disordered" evidence="1">
    <location>
        <begin position="1"/>
        <end position="33"/>
    </location>
</feature>
<dbReference type="AlphaFoldDB" id="A0A834W6H3"/>
<evidence type="ECO:0000313" key="3">
    <source>
        <dbReference type="Proteomes" id="UP000634136"/>
    </source>
</evidence>
<evidence type="ECO:0000256" key="1">
    <source>
        <dbReference type="SAM" id="MobiDB-lite"/>
    </source>
</evidence>
<accession>A0A834W6H3</accession>